<dbReference type="EMBL" id="FNZR01000007">
    <property type="protein sequence ID" value="SEL57922.1"/>
    <property type="molecule type" value="Genomic_DNA"/>
</dbReference>
<evidence type="ECO:0000313" key="2">
    <source>
        <dbReference type="EMBL" id="SEL57922.1"/>
    </source>
</evidence>
<evidence type="ECO:0000256" key="1">
    <source>
        <dbReference type="SAM" id="Phobius"/>
    </source>
</evidence>
<keyword evidence="3" id="KW-1185">Reference proteome</keyword>
<evidence type="ECO:0000313" key="3">
    <source>
        <dbReference type="Proteomes" id="UP000198916"/>
    </source>
</evidence>
<gene>
    <name evidence="2" type="ORF">SAMN05421740_10730</name>
</gene>
<name>A0A1H7RCR0_9SPHI</name>
<dbReference type="STRING" id="332977.SAMN05421740_10730"/>
<feature type="transmembrane region" description="Helical" evidence="1">
    <location>
        <begin position="34"/>
        <end position="52"/>
    </location>
</feature>
<keyword evidence="1" id="KW-1133">Transmembrane helix</keyword>
<sequence length="61" mass="6971">MYGFLLNFCCVNPCKSPLIYKSISYDSYDIRGTLMYTIFLSSVKFWVILSIVSKLGRGSKC</sequence>
<protein>
    <submittedName>
        <fullName evidence="2">Uncharacterized protein</fullName>
    </submittedName>
</protein>
<accession>A0A1H7RCR0</accession>
<proteinExistence type="predicted"/>
<keyword evidence="1" id="KW-0812">Transmembrane</keyword>
<organism evidence="2 3">
    <name type="scientific">Parapedobacter koreensis</name>
    <dbReference type="NCBI Taxonomy" id="332977"/>
    <lineage>
        <taxon>Bacteria</taxon>
        <taxon>Pseudomonadati</taxon>
        <taxon>Bacteroidota</taxon>
        <taxon>Sphingobacteriia</taxon>
        <taxon>Sphingobacteriales</taxon>
        <taxon>Sphingobacteriaceae</taxon>
        <taxon>Parapedobacter</taxon>
    </lineage>
</organism>
<dbReference type="Proteomes" id="UP000198916">
    <property type="component" value="Unassembled WGS sequence"/>
</dbReference>
<dbReference type="AlphaFoldDB" id="A0A1H7RCR0"/>
<reference evidence="3" key="1">
    <citation type="submission" date="2016-10" db="EMBL/GenBank/DDBJ databases">
        <authorList>
            <person name="Varghese N."/>
            <person name="Submissions S."/>
        </authorList>
    </citation>
    <scope>NUCLEOTIDE SEQUENCE [LARGE SCALE GENOMIC DNA]</scope>
    <source>
        <strain evidence="3">Jip14</strain>
    </source>
</reference>
<keyword evidence="1" id="KW-0472">Membrane</keyword>